<dbReference type="RefSeq" id="WP_344591021.1">
    <property type="nucleotide sequence ID" value="NZ_BAAARW010000016.1"/>
</dbReference>
<gene>
    <name evidence="1" type="ORF">GCM10010191_42710</name>
</gene>
<evidence type="ECO:0000313" key="1">
    <source>
        <dbReference type="EMBL" id="GAA2425792.1"/>
    </source>
</evidence>
<reference evidence="2" key="1">
    <citation type="journal article" date="2019" name="Int. J. Syst. Evol. Microbiol.">
        <title>The Global Catalogue of Microorganisms (GCM) 10K type strain sequencing project: providing services to taxonomists for standard genome sequencing and annotation.</title>
        <authorList>
            <consortium name="The Broad Institute Genomics Platform"/>
            <consortium name="The Broad Institute Genome Sequencing Center for Infectious Disease"/>
            <person name="Wu L."/>
            <person name="Ma J."/>
        </authorList>
    </citation>
    <scope>NUCLEOTIDE SEQUENCE [LARGE SCALE GENOMIC DNA]</scope>
    <source>
        <strain evidence="2">JCM 3325</strain>
    </source>
</reference>
<evidence type="ECO:0000313" key="2">
    <source>
        <dbReference type="Proteomes" id="UP001501231"/>
    </source>
</evidence>
<comment type="caution">
    <text evidence="1">The sequence shown here is derived from an EMBL/GenBank/DDBJ whole genome shotgun (WGS) entry which is preliminary data.</text>
</comment>
<accession>A0ABP5WEL1</accession>
<protein>
    <submittedName>
        <fullName evidence="1">Uncharacterized protein</fullName>
    </submittedName>
</protein>
<proteinExistence type="predicted"/>
<name>A0ABP5WEL1_9ACTN</name>
<keyword evidence="2" id="KW-1185">Reference proteome</keyword>
<organism evidence="1 2">
    <name type="scientific">Actinomadura vinacea</name>
    <dbReference type="NCBI Taxonomy" id="115336"/>
    <lineage>
        <taxon>Bacteria</taxon>
        <taxon>Bacillati</taxon>
        <taxon>Actinomycetota</taxon>
        <taxon>Actinomycetes</taxon>
        <taxon>Streptosporangiales</taxon>
        <taxon>Thermomonosporaceae</taxon>
        <taxon>Actinomadura</taxon>
    </lineage>
</organism>
<dbReference type="Proteomes" id="UP001501231">
    <property type="component" value="Unassembled WGS sequence"/>
</dbReference>
<sequence>MAEPKKSIYIASGESLPPYKPPTGRWAEPFYSQDERRWVAYLRHPLSMAEENDRLRTKVSGVTKEEVLKEMETQDEKARELQTARGYLYGNTL</sequence>
<dbReference type="EMBL" id="BAAARW010000016">
    <property type="protein sequence ID" value="GAA2425792.1"/>
    <property type="molecule type" value="Genomic_DNA"/>
</dbReference>